<evidence type="ECO:0000313" key="3">
    <source>
        <dbReference type="Proteomes" id="UP000273734"/>
    </source>
</evidence>
<dbReference type="EMBL" id="QTNY01000016">
    <property type="protein sequence ID" value="RQP74564.1"/>
    <property type="molecule type" value="Genomic_DNA"/>
</dbReference>
<proteinExistence type="predicted"/>
<name>A0AB74D815_9BURK</name>
<reference evidence="2 3" key="1">
    <citation type="submission" date="2018-08" db="EMBL/GenBank/DDBJ databases">
        <title>Comparative analysis of Burkholderia isolates from Puerto Rico.</title>
        <authorList>
            <person name="Hall C."/>
            <person name="Sahl J."/>
            <person name="Wagner D."/>
        </authorList>
    </citation>
    <scope>NUCLEOTIDE SEQUENCE [LARGE SCALE GENOMIC DNA]</scope>
    <source>
        <strain evidence="2 3">Bp8964</strain>
    </source>
</reference>
<comment type="caution">
    <text evidence="2">The sequence shown here is derived from an EMBL/GenBank/DDBJ whole genome shotgun (WGS) entry which is preliminary data.</text>
</comment>
<organism evidence="2 3">
    <name type="scientific">Burkholderia ubonensis</name>
    <dbReference type="NCBI Taxonomy" id="101571"/>
    <lineage>
        <taxon>Bacteria</taxon>
        <taxon>Pseudomonadati</taxon>
        <taxon>Pseudomonadota</taxon>
        <taxon>Betaproteobacteria</taxon>
        <taxon>Burkholderiales</taxon>
        <taxon>Burkholderiaceae</taxon>
        <taxon>Burkholderia</taxon>
        <taxon>Burkholderia cepacia complex</taxon>
    </lineage>
</organism>
<protein>
    <submittedName>
        <fullName evidence="2">Uncharacterized protein</fullName>
    </submittedName>
</protein>
<feature type="region of interest" description="Disordered" evidence="1">
    <location>
        <begin position="64"/>
        <end position="99"/>
    </location>
</feature>
<gene>
    <name evidence="2" type="ORF">DF015_21865</name>
</gene>
<evidence type="ECO:0000313" key="2">
    <source>
        <dbReference type="EMBL" id="RQP74564.1"/>
    </source>
</evidence>
<dbReference type="AlphaFoldDB" id="A0AB74D815"/>
<sequence>MRSSSGWRSRGKRRADPCLRSFTYASPSLAHQGPAPLAHRKTKAAQGQSRPRQFIQAAIQLHGPAPPAALPRPFLKRKTPRPPGHAPRCVPGRTTHAAR</sequence>
<dbReference type="Proteomes" id="UP000273734">
    <property type="component" value="Unassembled WGS sequence"/>
</dbReference>
<evidence type="ECO:0000256" key="1">
    <source>
        <dbReference type="SAM" id="MobiDB-lite"/>
    </source>
</evidence>
<accession>A0AB74D815</accession>